<keyword evidence="1" id="KW-0175">Coiled coil</keyword>
<keyword evidence="3" id="KW-1185">Reference proteome</keyword>
<comment type="caution">
    <text evidence="2">The sequence shown here is derived from an EMBL/GenBank/DDBJ whole genome shotgun (WGS) entry which is preliminary data.</text>
</comment>
<sequence>MRVLIFGTYDVATHPRVEVIAEGLRAAGLEVRECNAPLGFDTAARVRILAQPWRAPALGVRLARCWVRLVRGALRGPRPDVVVVGYLGHFDVHLARLLFGRRRVVLDHLVGAADTARDRQLGRGLWKPVLRAVDAAALGAARIVVVDTEEHREALPARFRARAVVVPVGAPEAWFKHGQAEEPGPEPLRVVFYGLFTPLQGATTIGTAIARLADAPVAVTMIGDGQDKAATVGNAGDAADVTWLDWVPAAELPALVAEHDVCLGIFGTSQKALRVVPNKVYQGAAAGCAVVTSDTPPQRHALGEAVRYVPPGDPEALAAVLRELADDREQLRRLREAATRAAHERFTPERVVQPLLAKLAGATGRK</sequence>
<dbReference type="Proteomes" id="UP001500751">
    <property type="component" value="Unassembled WGS sequence"/>
</dbReference>
<dbReference type="EMBL" id="BAAAQN010000063">
    <property type="protein sequence ID" value="GAA2055968.1"/>
    <property type="molecule type" value="Genomic_DNA"/>
</dbReference>
<reference evidence="2 3" key="1">
    <citation type="journal article" date="2019" name="Int. J. Syst. Evol. Microbiol.">
        <title>The Global Catalogue of Microorganisms (GCM) 10K type strain sequencing project: providing services to taxonomists for standard genome sequencing and annotation.</title>
        <authorList>
            <consortium name="The Broad Institute Genomics Platform"/>
            <consortium name="The Broad Institute Genome Sequencing Center for Infectious Disease"/>
            <person name="Wu L."/>
            <person name="Ma J."/>
        </authorList>
    </citation>
    <scope>NUCLEOTIDE SEQUENCE [LARGE SCALE GENOMIC DNA]</scope>
    <source>
        <strain evidence="2 3">JCM 16014</strain>
    </source>
</reference>
<organism evidence="2 3">
    <name type="scientific">Catenulispora yoronensis</name>
    <dbReference type="NCBI Taxonomy" id="450799"/>
    <lineage>
        <taxon>Bacteria</taxon>
        <taxon>Bacillati</taxon>
        <taxon>Actinomycetota</taxon>
        <taxon>Actinomycetes</taxon>
        <taxon>Catenulisporales</taxon>
        <taxon>Catenulisporaceae</taxon>
        <taxon>Catenulispora</taxon>
    </lineage>
</organism>
<evidence type="ECO:0000313" key="3">
    <source>
        <dbReference type="Proteomes" id="UP001500751"/>
    </source>
</evidence>
<dbReference type="CDD" id="cd03801">
    <property type="entry name" value="GT4_PimA-like"/>
    <property type="match status" value="1"/>
</dbReference>
<dbReference type="Gene3D" id="3.40.50.2000">
    <property type="entry name" value="Glycogen Phosphorylase B"/>
    <property type="match status" value="2"/>
</dbReference>
<feature type="coiled-coil region" evidence="1">
    <location>
        <begin position="317"/>
        <end position="344"/>
    </location>
</feature>
<accession>A0ABN2VC10</accession>
<dbReference type="Pfam" id="PF13692">
    <property type="entry name" value="Glyco_trans_1_4"/>
    <property type="match status" value="1"/>
</dbReference>
<protein>
    <submittedName>
        <fullName evidence="2">Glycosyltransferase</fullName>
    </submittedName>
</protein>
<gene>
    <name evidence="2" type="ORF">GCM10009839_76120</name>
</gene>
<name>A0ABN2VC10_9ACTN</name>
<evidence type="ECO:0000313" key="2">
    <source>
        <dbReference type="EMBL" id="GAA2055968.1"/>
    </source>
</evidence>
<proteinExistence type="predicted"/>
<dbReference type="PANTHER" id="PTHR12526">
    <property type="entry name" value="GLYCOSYLTRANSFERASE"/>
    <property type="match status" value="1"/>
</dbReference>
<dbReference type="SUPFAM" id="SSF53756">
    <property type="entry name" value="UDP-Glycosyltransferase/glycogen phosphorylase"/>
    <property type="match status" value="1"/>
</dbReference>
<evidence type="ECO:0000256" key="1">
    <source>
        <dbReference type="SAM" id="Coils"/>
    </source>
</evidence>
<dbReference type="PANTHER" id="PTHR12526:SF636">
    <property type="entry name" value="BLL3647 PROTEIN"/>
    <property type="match status" value="1"/>
</dbReference>